<dbReference type="EMBL" id="JAMYWD010000004">
    <property type="protein sequence ID" value="KAJ4974281.1"/>
    <property type="molecule type" value="Genomic_DNA"/>
</dbReference>
<dbReference type="OrthoDB" id="1747567at2759"/>
<accession>A0A9Q0KQ25</accession>
<sequence>MATEVDLKLEQLNVKTVFLRGNLDDEIYMIQPESFVEENKKDLVYQLNKLLYGLKYEPSCWNSFIMSLGFKRCNTNHYAYVRSHGNDDFIILLLYVDDMLIANTFKNDIAELNTHLVMKFDMEYLSALRLESFLVGHLLGFVAVADEEGGCRAALAAIRIDGLVWWKCKAAYEHFNVATNTKASYAVETTAYVEKGRMKKMTGVKTRQSMVWAPIVKMCINGNNIIFKTPLGVGKPFPLISFMNGEEKKIYLQQNGSAK</sequence>
<organism evidence="2 3">
    <name type="scientific">Protea cynaroides</name>
    <dbReference type="NCBI Taxonomy" id="273540"/>
    <lineage>
        <taxon>Eukaryota</taxon>
        <taxon>Viridiplantae</taxon>
        <taxon>Streptophyta</taxon>
        <taxon>Embryophyta</taxon>
        <taxon>Tracheophyta</taxon>
        <taxon>Spermatophyta</taxon>
        <taxon>Magnoliopsida</taxon>
        <taxon>Proteales</taxon>
        <taxon>Proteaceae</taxon>
        <taxon>Protea</taxon>
    </lineage>
</organism>
<feature type="domain" description="Reverse transcriptase Ty1/copia-type" evidence="1">
    <location>
        <begin position="2"/>
        <end position="129"/>
    </location>
</feature>
<evidence type="ECO:0000313" key="3">
    <source>
        <dbReference type="Proteomes" id="UP001141806"/>
    </source>
</evidence>
<gene>
    <name evidence="2" type="ORF">NE237_007455</name>
</gene>
<comment type="caution">
    <text evidence="2">The sequence shown here is derived from an EMBL/GenBank/DDBJ whole genome shotgun (WGS) entry which is preliminary data.</text>
</comment>
<evidence type="ECO:0000313" key="2">
    <source>
        <dbReference type="EMBL" id="KAJ4974281.1"/>
    </source>
</evidence>
<reference evidence="2" key="1">
    <citation type="journal article" date="2023" name="Plant J.">
        <title>The genome of the king protea, Protea cynaroides.</title>
        <authorList>
            <person name="Chang J."/>
            <person name="Duong T.A."/>
            <person name="Schoeman C."/>
            <person name="Ma X."/>
            <person name="Roodt D."/>
            <person name="Barker N."/>
            <person name="Li Z."/>
            <person name="Van de Peer Y."/>
            <person name="Mizrachi E."/>
        </authorList>
    </citation>
    <scope>NUCLEOTIDE SEQUENCE</scope>
    <source>
        <tissue evidence="2">Young leaves</tissue>
    </source>
</reference>
<keyword evidence="3" id="KW-1185">Reference proteome</keyword>
<dbReference type="Pfam" id="PF07727">
    <property type="entry name" value="RVT_2"/>
    <property type="match status" value="1"/>
</dbReference>
<dbReference type="Gene3D" id="2.30.240.10">
    <property type="entry name" value="At5g01610-like"/>
    <property type="match status" value="1"/>
</dbReference>
<dbReference type="Proteomes" id="UP001141806">
    <property type="component" value="Unassembled WGS sequence"/>
</dbReference>
<dbReference type="Pfam" id="PF04398">
    <property type="entry name" value="DUF538"/>
    <property type="match status" value="1"/>
</dbReference>
<evidence type="ECO:0000259" key="1">
    <source>
        <dbReference type="Pfam" id="PF07727"/>
    </source>
</evidence>
<dbReference type="InterPro" id="IPR036758">
    <property type="entry name" value="At5g01610-like"/>
</dbReference>
<dbReference type="AlphaFoldDB" id="A0A9Q0KQ25"/>
<dbReference type="SUPFAM" id="SSF141562">
    <property type="entry name" value="At5g01610-like"/>
    <property type="match status" value="1"/>
</dbReference>
<dbReference type="InterPro" id="IPR007493">
    <property type="entry name" value="DUF538"/>
</dbReference>
<name>A0A9Q0KQ25_9MAGN</name>
<protein>
    <recommendedName>
        <fullName evidence="1">Reverse transcriptase Ty1/copia-type domain-containing protein</fullName>
    </recommendedName>
</protein>
<dbReference type="InterPro" id="IPR013103">
    <property type="entry name" value="RVT_2"/>
</dbReference>
<proteinExistence type="predicted"/>